<evidence type="ECO:0000313" key="4">
    <source>
        <dbReference type="Proteomes" id="UP000757232"/>
    </source>
</evidence>
<dbReference type="PANTHER" id="PTHR28094">
    <property type="entry name" value="MEIOTICALLY UP-REGULATED GENE 113 PROTEIN"/>
    <property type="match status" value="1"/>
</dbReference>
<dbReference type="Pfam" id="PF10544">
    <property type="entry name" value="T5orf172"/>
    <property type="match status" value="2"/>
</dbReference>
<evidence type="ECO:0000259" key="2">
    <source>
        <dbReference type="Pfam" id="PF10544"/>
    </source>
</evidence>
<feature type="compositionally biased region" description="Basic and acidic residues" evidence="1">
    <location>
        <begin position="66"/>
        <end position="106"/>
    </location>
</feature>
<name>A0A9Q5I0Y0_SANBA</name>
<accession>A0A9Q5I0Y0</accession>
<dbReference type="PANTHER" id="PTHR28094:SF1">
    <property type="entry name" value="MEIOTICALLY UP-REGULATED GENE 113 PROTEIN"/>
    <property type="match status" value="1"/>
</dbReference>
<dbReference type="InterPro" id="IPR053006">
    <property type="entry name" value="Meiosis_regulatory"/>
</dbReference>
<sequence length="1094" mass="123687">MSSISSSPSSLSRRTVSIIVQCSGLTKKGLPCKNKVKAVIPSSETQLYTKKLVKVFCYLHKSQAEDDGRRVPCPRPVEKSERRGDHVKPESPSEAAHPDSMSERIHSQNTDDPDLKGVIGNKIQCNGTTSRGRRCRLQVKLRLPSNSIDSKLPLEAHPREGTVLRLYSRIFIPEYPDLSTKGDDEAPSDNDEPGFVYAFQVRDKDRFTVKVGRTNVDLNKRLDQWKKECPAMEQKLLGWWPGNIMIKNFRKTPIYSRIEPEPKGVYTRKLERLVHVELADLALYDLYNYRNSEFHNLAERVQSCSAVSESQKSNGLCSCGKRHKEMFSFKKPETSSLKNDEWDEQVWDEVVMPVIEKRDGEVSSHGYNRTSMAPAAASASSTLLLYLEKKLSIELLLQLHVSSSVTCADPRGLAVLSTYYAPYTCLLVSCISPISSCSPVPLTSSMSPESSSHSAPQSQDTDRKRVRCSGTSIKNHRPCRKWVTVIVRSSEAQLDTETSVKAFCFWHKQKDDGRRADCSESATTGESRVELGSPSDGAQPDLMTPSEGINSQHRDGSGTDVGEDKTQCNGTTTRGRRCRIQVKLRLPPSSIDPNLPLEVFCKYHKKIFEEDGFISRRTQEKVLFSDYIPDCLSQNTQAALRKEMMKPPGDGDMPGFVYTFQIRNPMRFSVKVGRTSTDLKRRLDEWKKACPAAEQNLIGWWPGNIMDKNFRKTPIYSRLEPGPKGVYTQKLERLIHLELADLALKDLYKYRNSRNAPLYPARSFCAIEEIQNTNDLCSFLDEVVAKLAALSLDDLVSEFGDLSLGSGRRKVDDLASGFGSSSPNHQKVEQSGALVGRGSRSAPLHIQHATEGPRIYIDLAEQPDEIESNTQTGFYTSTKGKWVKYSDFIPRYLQSETQLALRREMTKPVSESDEYGYVYAYLIEDEDMPFILRIKIGRTVDVQARLNTWKRECGKTNLKLIGWYPGNIEDENLGANLSRKNRFEPGERGKYCHRLERLVHIELADLVMHTPYLNADLSNAIPTAGPPRPQTGRPSPLALNVLQKANAACRLCMKVHKEIFPFIRPEDGPYKSLEWEKIVKPVIRKWGRFLNKYW</sequence>
<gene>
    <name evidence="3" type="ORF">A7U60_g3142</name>
</gene>
<feature type="region of interest" description="Disordered" evidence="1">
    <location>
        <begin position="515"/>
        <end position="572"/>
    </location>
</feature>
<proteinExistence type="predicted"/>
<feature type="region of interest" description="Disordered" evidence="1">
    <location>
        <begin position="442"/>
        <end position="469"/>
    </location>
</feature>
<dbReference type="InterPro" id="IPR018306">
    <property type="entry name" value="Phage_T5_Orf172_DNA-bd"/>
</dbReference>
<dbReference type="OrthoDB" id="2417614at2759"/>
<keyword evidence="4" id="KW-1185">Reference proteome</keyword>
<dbReference type="Proteomes" id="UP000757232">
    <property type="component" value="Unassembled WGS sequence"/>
</dbReference>
<organism evidence="3 4">
    <name type="scientific">Sanghuangporus baumii</name>
    <name type="common">Phellinus baumii</name>
    <dbReference type="NCBI Taxonomy" id="108892"/>
    <lineage>
        <taxon>Eukaryota</taxon>
        <taxon>Fungi</taxon>
        <taxon>Dikarya</taxon>
        <taxon>Basidiomycota</taxon>
        <taxon>Agaricomycotina</taxon>
        <taxon>Agaricomycetes</taxon>
        <taxon>Hymenochaetales</taxon>
        <taxon>Hymenochaetaceae</taxon>
        <taxon>Sanghuangporus</taxon>
    </lineage>
</organism>
<protein>
    <recommendedName>
        <fullName evidence="2">Bacteriophage T5 Orf172 DNA-binding domain-containing protein</fullName>
    </recommendedName>
</protein>
<feature type="region of interest" description="Disordered" evidence="1">
    <location>
        <begin position="66"/>
        <end position="117"/>
    </location>
</feature>
<dbReference type="Pfam" id="PF13455">
    <property type="entry name" value="MUG113"/>
    <property type="match status" value="1"/>
</dbReference>
<feature type="domain" description="Bacteriophage T5 Orf172 DNA-binding" evidence="2">
    <location>
        <begin position="919"/>
        <end position="1006"/>
    </location>
</feature>
<feature type="compositionally biased region" description="Low complexity" evidence="1">
    <location>
        <begin position="442"/>
        <end position="458"/>
    </location>
</feature>
<reference evidence="3" key="1">
    <citation type="submission" date="2016-06" db="EMBL/GenBank/DDBJ databases">
        <title>Draft Genome sequence of the fungus Inonotus baumii.</title>
        <authorList>
            <person name="Zhu H."/>
            <person name="Lin W."/>
        </authorList>
    </citation>
    <scope>NUCLEOTIDE SEQUENCE</scope>
    <source>
        <strain evidence="3">821</strain>
    </source>
</reference>
<feature type="compositionally biased region" description="Basic and acidic residues" evidence="1">
    <location>
        <begin position="552"/>
        <end position="566"/>
    </location>
</feature>
<dbReference type="EMBL" id="LNZH02000151">
    <property type="protein sequence ID" value="OCB89665.1"/>
    <property type="molecule type" value="Genomic_DNA"/>
</dbReference>
<comment type="caution">
    <text evidence="3">The sequence shown here is derived from an EMBL/GenBank/DDBJ whole genome shotgun (WGS) entry which is preliminary data.</text>
</comment>
<dbReference type="AlphaFoldDB" id="A0A9Q5I0Y0"/>
<evidence type="ECO:0000256" key="1">
    <source>
        <dbReference type="SAM" id="MobiDB-lite"/>
    </source>
</evidence>
<feature type="domain" description="Bacteriophage T5 Orf172 DNA-binding" evidence="2">
    <location>
        <begin position="655"/>
        <end position="742"/>
    </location>
</feature>
<evidence type="ECO:0000313" key="3">
    <source>
        <dbReference type="EMBL" id="OCB89665.1"/>
    </source>
</evidence>